<evidence type="ECO:0000313" key="8">
    <source>
        <dbReference type="EMBL" id="MFB9886486.1"/>
    </source>
</evidence>
<reference evidence="8 9" key="1">
    <citation type="submission" date="2024-09" db="EMBL/GenBank/DDBJ databases">
        <authorList>
            <person name="Sun Q."/>
            <person name="Mori K."/>
        </authorList>
    </citation>
    <scope>NUCLEOTIDE SEQUENCE [LARGE SCALE GENOMIC DNA]</scope>
    <source>
        <strain evidence="8 9">ATCC 51285</strain>
    </source>
</reference>
<evidence type="ECO:0000256" key="5">
    <source>
        <dbReference type="ARBA" id="ARBA00023133"/>
    </source>
</evidence>
<dbReference type="PANTHER" id="PTHR42923:SF3">
    <property type="entry name" value="PROTOPORPHYRINOGEN OXIDASE"/>
    <property type="match status" value="1"/>
</dbReference>
<evidence type="ECO:0000256" key="2">
    <source>
        <dbReference type="ARBA" id="ARBA00022630"/>
    </source>
</evidence>
<dbReference type="SUPFAM" id="SSF51905">
    <property type="entry name" value="FAD/NAD(P)-binding domain"/>
    <property type="match status" value="1"/>
</dbReference>
<comment type="pathway">
    <text evidence="6">Porphyrin-containing compound metabolism.</text>
</comment>
<dbReference type="SUPFAM" id="SSF54373">
    <property type="entry name" value="FAD-linked reductases, C-terminal domain"/>
    <property type="match status" value="1"/>
</dbReference>
<sequence>MEQAQPDFLVIGGGISGLACAWFLQQRGAKVRVLEAGRAGGKIQTLQQQGYLIERGPNSTLDNRPGFHRLLTELELLTERVQPSAAAKRRYVLKNGHLHPLPGGPVDFLRTPLFSWQDKLRLLAEPFISPAQQEESVADFVRRRLGQGFLDYAINPFVSGVYAGDPERLSVQAATARVYRLEAEQGSLFKGALALMRQKRSSQLETGPSGTLTSFKQGMQQLSECLRQRLATVLSEQCPVTALQPVTGGGWLVESATQQWQAKQVILACPAPQAAQLIAPWQPQVATLLGQIAYAEVASVSLAFARAQVEHALDGFGALFPRCEGVTTLGVLFPSSLFSGRAPDGKVLLTAFIGGRLHPGICQHSDEAISQQVLEDLRPLLGIRGQPEQHWVSRWPQAIPQYELGHLQRLQQAQQGLAAYPGVHWRANWSDGVSLADCVDQAAQLAERLLPA</sequence>
<comment type="caution">
    <text evidence="8">The sequence shown here is derived from an EMBL/GenBank/DDBJ whole genome shotgun (WGS) entry which is preliminary data.</text>
</comment>
<comment type="cofactor">
    <cofactor evidence="1">
        <name>FAD</name>
        <dbReference type="ChEBI" id="CHEBI:57692"/>
    </cofactor>
</comment>
<evidence type="ECO:0000313" key="9">
    <source>
        <dbReference type="Proteomes" id="UP001589628"/>
    </source>
</evidence>
<accession>A0ABV5ZE74</accession>
<dbReference type="InterPro" id="IPR050464">
    <property type="entry name" value="Zeta_carotene_desat/Oxidored"/>
</dbReference>
<dbReference type="RefSeq" id="WP_035460553.1">
    <property type="nucleotide sequence ID" value="NZ_JAUESS010000003.1"/>
</dbReference>
<evidence type="ECO:0000259" key="7">
    <source>
        <dbReference type="Pfam" id="PF01593"/>
    </source>
</evidence>
<keyword evidence="2" id="KW-0285">Flavoprotein</keyword>
<dbReference type="Gene3D" id="3.90.660.20">
    <property type="entry name" value="Protoporphyrinogen oxidase, mitochondrial, domain 2"/>
    <property type="match status" value="1"/>
</dbReference>
<dbReference type="Gene3D" id="3.50.50.60">
    <property type="entry name" value="FAD/NAD(P)-binding domain"/>
    <property type="match status" value="1"/>
</dbReference>
<dbReference type="EMBL" id="JBHLZN010000002">
    <property type="protein sequence ID" value="MFB9886486.1"/>
    <property type="molecule type" value="Genomic_DNA"/>
</dbReference>
<dbReference type="InterPro" id="IPR004572">
    <property type="entry name" value="Protoporphyrinogen_oxidase"/>
</dbReference>
<evidence type="ECO:0000256" key="1">
    <source>
        <dbReference type="ARBA" id="ARBA00001974"/>
    </source>
</evidence>
<proteinExistence type="predicted"/>
<name>A0ABV5ZE74_9GAMM</name>
<dbReference type="Gene3D" id="1.10.3110.10">
    <property type="entry name" value="protoporphyrinogen ix oxidase, domain 3"/>
    <property type="match status" value="1"/>
</dbReference>
<evidence type="ECO:0000256" key="6">
    <source>
        <dbReference type="ARBA" id="ARBA00023444"/>
    </source>
</evidence>
<dbReference type="InterPro" id="IPR036188">
    <property type="entry name" value="FAD/NAD-bd_sf"/>
</dbReference>
<evidence type="ECO:0000256" key="4">
    <source>
        <dbReference type="ARBA" id="ARBA00023002"/>
    </source>
</evidence>
<dbReference type="InterPro" id="IPR002937">
    <property type="entry name" value="Amino_oxidase"/>
</dbReference>
<dbReference type="Pfam" id="PF01593">
    <property type="entry name" value="Amino_oxidase"/>
    <property type="match status" value="1"/>
</dbReference>
<keyword evidence="5" id="KW-0350">Heme biosynthesis</keyword>
<dbReference type="PANTHER" id="PTHR42923">
    <property type="entry name" value="PROTOPORPHYRINOGEN OXIDASE"/>
    <property type="match status" value="1"/>
</dbReference>
<organism evidence="8 9">
    <name type="scientific">Balneatrix alpica</name>
    <dbReference type="NCBI Taxonomy" id="75684"/>
    <lineage>
        <taxon>Bacteria</taxon>
        <taxon>Pseudomonadati</taxon>
        <taxon>Pseudomonadota</taxon>
        <taxon>Gammaproteobacteria</taxon>
        <taxon>Oceanospirillales</taxon>
        <taxon>Balneatrichaceae</taxon>
        <taxon>Balneatrix</taxon>
    </lineage>
</organism>
<keyword evidence="4 8" id="KW-0560">Oxidoreductase</keyword>
<dbReference type="GO" id="GO:0004729">
    <property type="term" value="F:oxygen-dependent protoporphyrinogen oxidase activity"/>
    <property type="evidence" value="ECO:0007669"/>
    <property type="project" value="UniProtKB-EC"/>
</dbReference>
<protein>
    <submittedName>
        <fullName evidence="8">Protoporphyrinogen oxidase</fullName>
        <ecNumber evidence="8">1.3.3.4</ecNumber>
    </submittedName>
</protein>
<feature type="domain" description="Amine oxidase" evidence="7">
    <location>
        <begin position="15"/>
        <end position="449"/>
    </location>
</feature>
<gene>
    <name evidence="8" type="primary">hemG</name>
    <name evidence="8" type="ORF">ACFFLH_08695</name>
</gene>
<keyword evidence="9" id="KW-1185">Reference proteome</keyword>
<dbReference type="EC" id="1.3.3.4" evidence="8"/>
<dbReference type="Proteomes" id="UP001589628">
    <property type="component" value="Unassembled WGS sequence"/>
</dbReference>
<evidence type="ECO:0000256" key="3">
    <source>
        <dbReference type="ARBA" id="ARBA00022827"/>
    </source>
</evidence>
<dbReference type="NCBIfam" id="TIGR00562">
    <property type="entry name" value="proto_IX_ox"/>
    <property type="match status" value="1"/>
</dbReference>
<keyword evidence="3" id="KW-0274">FAD</keyword>